<comment type="caution">
    <text evidence="2">The sequence shown here is derived from an EMBL/GenBank/DDBJ whole genome shotgun (WGS) entry which is preliminary data.</text>
</comment>
<dbReference type="Proteomes" id="UP001374584">
    <property type="component" value="Unassembled WGS sequence"/>
</dbReference>
<sequence length="76" mass="8757">MHLALKTLNIWVIWKVVALLIVLSRIIKCTANLCCSILIRSKLFVFWWGILCDSFKAHCFYLAQPPMYGLSLFSPP</sequence>
<keyword evidence="1" id="KW-1133">Transmembrane helix</keyword>
<protein>
    <submittedName>
        <fullName evidence="2">Uncharacterized protein</fullName>
    </submittedName>
</protein>
<keyword evidence="1" id="KW-0812">Transmembrane</keyword>
<evidence type="ECO:0000256" key="1">
    <source>
        <dbReference type="SAM" id="Phobius"/>
    </source>
</evidence>
<accession>A0AAN9NPY9</accession>
<keyword evidence="1" id="KW-0472">Membrane</keyword>
<gene>
    <name evidence="2" type="ORF">VNO80_07104</name>
</gene>
<dbReference type="AlphaFoldDB" id="A0AAN9NPY9"/>
<name>A0AAN9NPY9_PHACN</name>
<evidence type="ECO:0000313" key="2">
    <source>
        <dbReference type="EMBL" id="KAK7373688.1"/>
    </source>
</evidence>
<proteinExistence type="predicted"/>
<evidence type="ECO:0000313" key="3">
    <source>
        <dbReference type="Proteomes" id="UP001374584"/>
    </source>
</evidence>
<reference evidence="2 3" key="1">
    <citation type="submission" date="2024-01" db="EMBL/GenBank/DDBJ databases">
        <title>The genomes of 5 underutilized Papilionoideae crops provide insights into root nodulation and disease resistanc.</title>
        <authorList>
            <person name="Jiang F."/>
        </authorList>
    </citation>
    <scope>NUCLEOTIDE SEQUENCE [LARGE SCALE GENOMIC DNA]</scope>
    <source>
        <strain evidence="2">JINMINGXINNONG_FW02</strain>
        <tissue evidence="2">Leaves</tissue>
    </source>
</reference>
<feature type="transmembrane region" description="Helical" evidence="1">
    <location>
        <begin position="12"/>
        <end position="31"/>
    </location>
</feature>
<dbReference type="EMBL" id="JAYMYR010000003">
    <property type="protein sequence ID" value="KAK7373688.1"/>
    <property type="molecule type" value="Genomic_DNA"/>
</dbReference>
<keyword evidence="3" id="KW-1185">Reference proteome</keyword>
<organism evidence="2 3">
    <name type="scientific">Phaseolus coccineus</name>
    <name type="common">Scarlet runner bean</name>
    <name type="synonym">Phaseolus multiflorus</name>
    <dbReference type="NCBI Taxonomy" id="3886"/>
    <lineage>
        <taxon>Eukaryota</taxon>
        <taxon>Viridiplantae</taxon>
        <taxon>Streptophyta</taxon>
        <taxon>Embryophyta</taxon>
        <taxon>Tracheophyta</taxon>
        <taxon>Spermatophyta</taxon>
        <taxon>Magnoliopsida</taxon>
        <taxon>eudicotyledons</taxon>
        <taxon>Gunneridae</taxon>
        <taxon>Pentapetalae</taxon>
        <taxon>rosids</taxon>
        <taxon>fabids</taxon>
        <taxon>Fabales</taxon>
        <taxon>Fabaceae</taxon>
        <taxon>Papilionoideae</taxon>
        <taxon>50 kb inversion clade</taxon>
        <taxon>NPAAA clade</taxon>
        <taxon>indigoferoid/millettioid clade</taxon>
        <taxon>Phaseoleae</taxon>
        <taxon>Phaseolus</taxon>
    </lineage>
</organism>